<evidence type="ECO:0000313" key="3">
    <source>
        <dbReference type="Proteomes" id="UP000092600"/>
    </source>
</evidence>
<proteinExistence type="predicted"/>
<feature type="region of interest" description="Disordered" evidence="1">
    <location>
        <begin position="52"/>
        <end position="98"/>
    </location>
</feature>
<organism evidence="2 3">
    <name type="scientific">Ananas comosus</name>
    <name type="common">Pineapple</name>
    <name type="synonym">Ananas ananas</name>
    <dbReference type="NCBI Taxonomy" id="4615"/>
    <lineage>
        <taxon>Eukaryota</taxon>
        <taxon>Viridiplantae</taxon>
        <taxon>Streptophyta</taxon>
        <taxon>Embryophyta</taxon>
        <taxon>Tracheophyta</taxon>
        <taxon>Spermatophyta</taxon>
        <taxon>Magnoliopsida</taxon>
        <taxon>Liliopsida</taxon>
        <taxon>Poales</taxon>
        <taxon>Bromeliaceae</taxon>
        <taxon>Bromelioideae</taxon>
        <taxon>Ananas</taxon>
    </lineage>
</organism>
<protein>
    <submittedName>
        <fullName evidence="2">Uncharacterized protein</fullName>
    </submittedName>
</protein>
<feature type="compositionally biased region" description="Basic and acidic residues" evidence="1">
    <location>
        <begin position="15"/>
        <end position="29"/>
    </location>
</feature>
<evidence type="ECO:0000313" key="2">
    <source>
        <dbReference type="EMBL" id="OAY85378.1"/>
    </source>
</evidence>
<feature type="compositionally biased region" description="Basic and acidic residues" evidence="1">
    <location>
        <begin position="80"/>
        <end position="91"/>
    </location>
</feature>
<accession>A0A199W838</accession>
<sequence>MRDMKRRERSKRRRNDIYHHPSAEPHLSDACEAPCNRLGISSNRARALGEIEEAEEGLKRQRKDRSGGLGKGSKRRGGSKRWESGSDRRGGGEGTNGI</sequence>
<feature type="region of interest" description="Disordered" evidence="1">
    <location>
        <begin position="1"/>
        <end position="30"/>
    </location>
</feature>
<name>A0A199W838_ANACO</name>
<evidence type="ECO:0000256" key="1">
    <source>
        <dbReference type="SAM" id="MobiDB-lite"/>
    </source>
</evidence>
<gene>
    <name evidence="2" type="ORF">ACMD2_16570</name>
</gene>
<dbReference type="Proteomes" id="UP000092600">
    <property type="component" value="Unassembled WGS sequence"/>
</dbReference>
<dbReference type="EMBL" id="LSRQ01000101">
    <property type="protein sequence ID" value="OAY85378.1"/>
    <property type="molecule type" value="Genomic_DNA"/>
</dbReference>
<reference evidence="2 3" key="1">
    <citation type="journal article" date="2016" name="DNA Res.">
        <title>The draft genome of MD-2 pineapple using hybrid error correction of long reads.</title>
        <authorList>
            <person name="Redwan R.M."/>
            <person name="Saidin A."/>
            <person name="Kumar S.V."/>
        </authorList>
    </citation>
    <scope>NUCLEOTIDE SEQUENCE [LARGE SCALE GENOMIC DNA]</scope>
    <source>
        <strain evidence="3">cv. MD2</strain>
        <tissue evidence="2">Leaf</tissue>
    </source>
</reference>
<dbReference type="AlphaFoldDB" id="A0A199W838"/>
<comment type="caution">
    <text evidence="2">The sequence shown here is derived from an EMBL/GenBank/DDBJ whole genome shotgun (WGS) entry which is preliminary data.</text>
</comment>